<protein>
    <recommendedName>
        <fullName evidence="3">FAR1 domain-containing protein</fullName>
    </recommendedName>
</protein>
<comment type="caution">
    <text evidence="1">The sequence shown here is derived from an EMBL/GenBank/DDBJ whole genome shotgun (WGS) entry which is preliminary data.</text>
</comment>
<name>A0A397VN06_9GLOM</name>
<evidence type="ECO:0000313" key="2">
    <source>
        <dbReference type="Proteomes" id="UP000266673"/>
    </source>
</evidence>
<gene>
    <name evidence="1" type="ORF">C2G38_2169977</name>
</gene>
<dbReference type="PANTHER" id="PTHR47718">
    <property type="entry name" value="OS01G0519700 PROTEIN"/>
    <property type="match status" value="1"/>
</dbReference>
<dbReference type="PANTHER" id="PTHR47718:SF13">
    <property type="entry name" value="OS09G0290500 PROTEIN"/>
    <property type="match status" value="1"/>
</dbReference>
<evidence type="ECO:0000313" key="1">
    <source>
        <dbReference type="EMBL" id="RIB23895.1"/>
    </source>
</evidence>
<dbReference type="AlphaFoldDB" id="A0A397VN06"/>
<evidence type="ECO:0008006" key="3">
    <source>
        <dbReference type="Google" id="ProtNLM"/>
    </source>
</evidence>
<dbReference type="Proteomes" id="UP000266673">
    <property type="component" value="Unassembled WGS sequence"/>
</dbReference>
<proteinExistence type="predicted"/>
<dbReference type="OrthoDB" id="2431228at2759"/>
<accession>A0A397VN06</accession>
<dbReference type="STRING" id="44941.A0A397VN06"/>
<organism evidence="1 2">
    <name type="scientific">Gigaspora rosea</name>
    <dbReference type="NCBI Taxonomy" id="44941"/>
    <lineage>
        <taxon>Eukaryota</taxon>
        <taxon>Fungi</taxon>
        <taxon>Fungi incertae sedis</taxon>
        <taxon>Mucoromycota</taxon>
        <taxon>Glomeromycotina</taxon>
        <taxon>Glomeromycetes</taxon>
        <taxon>Diversisporales</taxon>
        <taxon>Gigasporaceae</taxon>
        <taxon>Gigaspora</taxon>
    </lineage>
</organism>
<reference evidence="1 2" key="1">
    <citation type="submission" date="2018-06" db="EMBL/GenBank/DDBJ databases">
        <title>Comparative genomics reveals the genomic features of Rhizophagus irregularis, R. cerebriforme, R. diaphanum and Gigaspora rosea, and their symbiotic lifestyle signature.</title>
        <authorList>
            <person name="Morin E."/>
            <person name="San Clemente H."/>
            <person name="Chen E.C.H."/>
            <person name="De La Providencia I."/>
            <person name="Hainaut M."/>
            <person name="Kuo A."/>
            <person name="Kohler A."/>
            <person name="Murat C."/>
            <person name="Tang N."/>
            <person name="Roy S."/>
            <person name="Loubradou J."/>
            <person name="Henrissat B."/>
            <person name="Grigoriev I.V."/>
            <person name="Corradi N."/>
            <person name="Roux C."/>
            <person name="Martin F.M."/>
        </authorList>
    </citation>
    <scope>NUCLEOTIDE SEQUENCE [LARGE SCALE GENOMIC DNA]</scope>
    <source>
        <strain evidence="1 2">DAOM 194757</strain>
    </source>
</reference>
<keyword evidence="2" id="KW-1185">Reference proteome</keyword>
<dbReference type="EMBL" id="QKWP01000239">
    <property type="protein sequence ID" value="RIB23895.1"/>
    <property type="molecule type" value="Genomic_DNA"/>
</dbReference>
<sequence length="310" mass="36168">MESEDQDSFEPTEEFSSIELYNKDSVNVMDELAVGQTVGSWNEFDRIELHNENWINVMDKLAFGRSVGSWDKFDNNELHNEGSTSVMDESAVGQTDNFNNSNENFTNVTDELAIRQIVDNQDELDCIESHDENLANRMDEPVVGQIFGCWNELDRYISFYAKSQNFVSVIRRSEYSNRICRSRLYACEHQGHNGSNKTSIAENQRQTRSKRIGCRCQVRTSCPKTTGILKINSVCLNHNDYQIRNETNKFALKYRTFFEDMLKDIKFWTEIGNINMRTQYQMLVKQYPDVFFFASRPFKCYPEFQATKSC</sequence>